<gene>
    <name evidence="3" type="ORF">VSQ78_08970</name>
</gene>
<feature type="chain" id="PRO_5046594046" evidence="2">
    <location>
        <begin position="30"/>
        <end position="381"/>
    </location>
</feature>
<evidence type="ECO:0000256" key="2">
    <source>
        <dbReference type="SAM" id="SignalP"/>
    </source>
</evidence>
<comment type="caution">
    <text evidence="3">The sequence shown here is derived from an EMBL/GenBank/DDBJ whole genome shotgun (WGS) entry which is preliminary data.</text>
</comment>
<dbReference type="EMBL" id="JAYMRS010000002">
    <property type="protein sequence ID" value="MFB8767832.1"/>
    <property type="molecule type" value="Genomic_DNA"/>
</dbReference>
<sequence length="381" mass="41050">MRRSLTRATAVLSACSLLLSLGATAPATATEQPSTLDDVTAASKNRAVDTTKTSLHHGEARRSDELDVAHAADTSVSEGTGTGRTEVESSSWTYVDRAFPDRSYEDAEISSVGMGHLEWDRSYTRRVLFRFPVDPDLGAVADSVVLRAEVVWSYDCAGASSMELHRVEPFDTGVTWNDQPEARTLLDTRTLQGGRKACSVDGGVEFDVTEAYRRAAEAGEVHLHLRLGERDEERSDAWRRFDVAEAAPTLLVDHDVPRSPAPDRTRDEAVDTAPVVHQAAASHESHSIPSSPSTVRSPALSDVVVLRGGGVDGVRVVDVADEGRSHGGSALRRYERVGGPIVPTAERVQDEPSSPCARGPPRLGPHTDLSRSTDRGRTVDG</sequence>
<feature type="compositionally biased region" description="Basic and acidic residues" evidence="1">
    <location>
        <begin position="254"/>
        <end position="269"/>
    </location>
</feature>
<feature type="compositionally biased region" description="Basic and acidic residues" evidence="1">
    <location>
        <begin position="56"/>
        <end position="70"/>
    </location>
</feature>
<dbReference type="RefSeq" id="WP_376737103.1">
    <property type="nucleotide sequence ID" value="NZ_JAYMRS010000002.1"/>
</dbReference>
<keyword evidence="4" id="KW-1185">Reference proteome</keyword>
<feature type="compositionally biased region" description="Low complexity" evidence="1">
    <location>
        <begin position="279"/>
        <end position="293"/>
    </location>
</feature>
<evidence type="ECO:0000313" key="3">
    <source>
        <dbReference type="EMBL" id="MFB8767832.1"/>
    </source>
</evidence>
<feature type="signal peptide" evidence="2">
    <location>
        <begin position="1"/>
        <end position="29"/>
    </location>
</feature>
<feature type="region of interest" description="Disordered" evidence="1">
    <location>
        <begin position="337"/>
        <end position="381"/>
    </location>
</feature>
<proteinExistence type="predicted"/>
<feature type="region of interest" description="Disordered" evidence="1">
    <location>
        <begin position="254"/>
        <end position="297"/>
    </location>
</feature>
<evidence type="ECO:0000256" key="1">
    <source>
        <dbReference type="SAM" id="MobiDB-lite"/>
    </source>
</evidence>
<reference evidence="3 4" key="1">
    <citation type="submission" date="2024-01" db="EMBL/GenBank/DDBJ databases">
        <title>Genome mining of biosynthetic gene clusters to explore secondary metabolites of Streptomyces sp.</title>
        <authorList>
            <person name="Baig A."/>
            <person name="Ajitkumar Shintre N."/>
            <person name="Kumar H."/>
            <person name="Anbarasu A."/>
            <person name="Ramaiah S."/>
        </authorList>
    </citation>
    <scope>NUCLEOTIDE SEQUENCE [LARGE SCALE GENOMIC DNA]</scope>
    <source>
        <strain evidence="3 4">A01</strain>
    </source>
</reference>
<evidence type="ECO:0000313" key="4">
    <source>
        <dbReference type="Proteomes" id="UP001585053"/>
    </source>
</evidence>
<feature type="compositionally biased region" description="Basic and acidic residues" evidence="1">
    <location>
        <begin position="368"/>
        <end position="381"/>
    </location>
</feature>
<dbReference type="NCBIfam" id="NF033679">
    <property type="entry name" value="DNRLRE_dom"/>
    <property type="match status" value="1"/>
</dbReference>
<keyword evidence="2" id="KW-0732">Signal</keyword>
<accession>A0ABV5DTC1</accession>
<dbReference type="Proteomes" id="UP001585053">
    <property type="component" value="Unassembled WGS sequence"/>
</dbReference>
<organism evidence="3 4">
    <name type="scientific">Nocardiopsis alba</name>
    <dbReference type="NCBI Taxonomy" id="53437"/>
    <lineage>
        <taxon>Bacteria</taxon>
        <taxon>Bacillati</taxon>
        <taxon>Actinomycetota</taxon>
        <taxon>Actinomycetes</taxon>
        <taxon>Streptosporangiales</taxon>
        <taxon>Nocardiopsidaceae</taxon>
        <taxon>Nocardiopsis</taxon>
    </lineage>
</organism>
<protein>
    <submittedName>
        <fullName evidence="3">DNRLRE domain-containing protein</fullName>
    </submittedName>
</protein>
<feature type="region of interest" description="Disordered" evidence="1">
    <location>
        <begin position="46"/>
        <end position="87"/>
    </location>
</feature>
<name>A0ABV5DTC1_9ACTN</name>